<proteinExistence type="predicted"/>
<comment type="caution">
    <text evidence="1">The sequence shown here is derived from an EMBL/GenBank/DDBJ whole genome shotgun (WGS) entry which is preliminary data.</text>
</comment>
<keyword evidence="2" id="KW-1185">Reference proteome</keyword>
<sequence length="659" mass="72240">MVKLSLISPKGNQGVRFFPHLGYLGLTPLKFEGLVRTQLDQDGKTLLAKDISIAVRCYEARQNRLGTVQTNILAEHLLVLWKKPDHQEWAEIGDSEHPFRISLPVSVTGPSTALYYQGYRIYWRIEAILNHIPLVGVGARQMKHFDLPLVRHDTPAPASPSSPLSPSPSTYLCSLTSKPRTPPMRYRVSVPPNPVGPLDIVSINVNVQPLDPAVVIRSATAVVERQIQLSDVHPTASSSPPSPSVPISASSLSSQPNSYFLPHSAPSASASSSPYRDHNSHIIPTGENNSATSSYNDINIPHASASSLSTDNDSRPLLQQSASSNHNAADRTATHIFAHVESSARFSRDSSGVWKQTLNFSWPDWGSNNRWTVGETLQTDVASVKFFVRVKLIVSSPTSSAESIELEEKEIVVVATNESRRQLALSRYNELLYASNRSKSKSPRRTKRDRPAEQIPSPPRSPNVNSLIATPVTAPIISKSHRHVDAALGHSYKLSSASSPYPDSPHKSGSRRPHTSAGPRDKASGYDMRGYEAMRNKGNRLAVPVRPETAWHVDSPGKTPSPRGSFGQKWVEAPRHGDSSTSVSSEGGPLTVSAEHTEGSLLFEKVDAVKIRAWEEELARIEIVSRRSSADMMGFMAQRRKQSGDRPTPTIRTYLHAEG</sequence>
<protein>
    <submittedName>
        <fullName evidence="1">Uncharacterized protein</fullName>
    </submittedName>
</protein>
<accession>A0ACB8BJ50</accession>
<evidence type="ECO:0000313" key="2">
    <source>
        <dbReference type="Proteomes" id="UP000790709"/>
    </source>
</evidence>
<gene>
    <name evidence="1" type="ORF">BV22DRAFT_1105385</name>
</gene>
<name>A0ACB8BJ50_9AGAM</name>
<evidence type="ECO:0000313" key="1">
    <source>
        <dbReference type="EMBL" id="KAH7924563.1"/>
    </source>
</evidence>
<reference evidence="1" key="1">
    <citation type="journal article" date="2021" name="New Phytol.">
        <title>Evolutionary innovations through gain and loss of genes in the ectomycorrhizal Boletales.</title>
        <authorList>
            <person name="Wu G."/>
            <person name="Miyauchi S."/>
            <person name="Morin E."/>
            <person name="Kuo A."/>
            <person name="Drula E."/>
            <person name="Varga T."/>
            <person name="Kohler A."/>
            <person name="Feng B."/>
            <person name="Cao Y."/>
            <person name="Lipzen A."/>
            <person name="Daum C."/>
            <person name="Hundley H."/>
            <person name="Pangilinan J."/>
            <person name="Johnson J."/>
            <person name="Barry K."/>
            <person name="LaButti K."/>
            <person name="Ng V."/>
            <person name="Ahrendt S."/>
            <person name="Min B."/>
            <person name="Choi I.G."/>
            <person name="Park H."/>
            <person name="Plett J.M."/>
            <person name="Magnuson J."/>
            <person name="Spatafora J.W."/>
            <person name="Nagy L.G."/>
            <person name="Henrissat B."/>
            <person name="Grigoriev I.V."/>
            <person name="Yang Z.L."/>
            <person name="Xu J."/>
            <person name="Martin F.M."/>
        </authorList>
    </citation>
    <scope>NUCLEOTIDE SEQUENCE</scope>
    <source>
        <strain evidence="1">KUC20120723A-06</strain>
    </source>
</reference>
<organism evidence="1 2">
    <name type="scientific">Leucogyrophana mollusca</name>
    <dbReference type="NCBI Taxonomy" id="85980"/>
    <lineage>
        <taxon>Eukaryota</taxon>
        <taxon>Fungi</taxon>
        <taxon>Dikarya</taxon>
        <taxon>Basidiomycota</taxon>
        <taxon>Agaricomycotina</taxon>
        <taxon>Agaricomycetes</taxon>
        <taxon>Agaricomycetidae</taxon>
        <taxon>Boletales</taxon>
        <taxon>Boletales incertae sedis</taxon>
        <taxon>Leucogyrophana</taxon>
    </lineage>
</organism>
<dbReference type="EMBL" id="MU266421">
    <property type="protein sequence ID" value="KAH7924563.1"/>
    <property type="molecule type" value="Genomic_DNA"/>
</dbReference>
<dbReference type="Proteomes" id="UP000790709">
    <property type="component" value="Unassembled WGS sequence"/>
</dbReference>